<dbReference type="AlphaFoldDB" id="A0A4Y3VR11"/>
<name>A0A4Y3VR11_9ACTN</name>
<reference evidence="1 2" key="1">
    <citation type="submission" date="2019-06" db="EMBL/GenBank/DDBJ databases">
        <title>Whole genome shotgun sequence of Streptomyces spinoverrucosus NBRC 14228.</title>
        <authorList>
            <person name="Hosoyama A."/>
            <person name="Uohara A."/>
            <person name="Ohji S."/>
            <person name="Ichikawa N."/>
        </authorList>
    </citation>
    <scope>NUCLEOTIDE SEQUENCE [LARGE SCALE GENOMIC DNA]</scope>
    <source>
        <strain evidence="1 2">NBRC 14228</strain>
    </source>
</reference>
<proteinExistence type="predicted"/>
<dbReference type="Proteomes" id="UP000317881">
    <property type="component" value="Unassembled WGS sequence"/>
</dbReference>
<evidence type="ECO:0000313" key="2">
    <source>
        <dbReference type="Proteomes" id="UP000317881"/>
    </source>
</evidence>
<protein>
    <submittedName>
        <fullName evidence="1">Uncharacterized protein</fullName>
    </submittedName>
</protein>
<gene>
    <name evidence="1" type="ORF">SSP24_62930</name>
</gene>
<organism evidence="1 2">
    <name type="scientific">Streptomyces spinoverrucosus</name>
    <dbReference type="NCBI Taxonomy" id="284043"/>
    <lineage>
        <taxon>Bacteria</taxon>
        <taxon>Bacillati</taxon>
        <taxon>Actinomycetota</taxon>
        <taxon>Actinomycetes</taxon>
        <taxon>Kitasatosporales</taxon>
        <taxon>Streptomycetaceae</taxon>
        <taxon>Streptomyces</taxon>
    </lineage>
</organism>
<sequence>MPSISRAKADQAESGRFAAAGEGEEAFAAPAAVASVPVLFGFDEQALSRAAVVAASPPVRMALRCGIPALPMRSVPFPSCAEFAPHRIGSLPGRGVDATLARDRLGAVQR</sequence>
<comment type="caution">
    <text evidence="1">The sequence shown here is derived from an EMBL/GenBank/DDBJ whole genome shotgun (WGS) entry which is preliminary data.</text>
</comment>
<keyword evidence="2" id="KW-1185">Reference proteome</keyword>
<evidence type="ECO:0000313" key="1">
    <source>
        <dbReference type="EMBL" id="GEC08638.1"/>
    </source>
</evidence>
<accession>A0A4Y3VR11</accession>
<dbReference type="EMBL" id="BJND01000055">
    <property type="protein sequence ID" value="GEC08638.1"/>
    <property type="molecule type" value="Genomic_DNA"/>
</dbReference>